<dbReference type="AlphaFoldDB" id="A0A822XRY7"/>
<dbReference type="Proteomes" id="UP000607653">
    <property type="component" value="Unassembled WGS sequence"/>
</dbReference>
<dbReference type="Pfam" id="PF23551">
    <property type="entry name" value="Zn_ribbon_20"/>
    <property type="match status" value="1"/>
</dbReference>
<dbReference type="InterPro" id="IPR024593">
    <property type="entry name" value="DUF3444"/>
</dbReference>
<dbReference type="SMART" id="SM00271">
    <property type="entry name" value="DnaJ"/>
    <property type="match status" value="1"/>
</dbReference>
<dbReference type="PANTHER" id="PTHR44137">
    <property type="entry name" value="BNAC03G44070D PROTEIN"/>
    <property type="match status" value="1"/>
</dbReference>
<dbReference type="InterPro" id="IPR036869">
    <property type="entry name" value="J_dom_sf"/>
</dbReference>
<gene>
    <name evidence="2" type="ORF">HUJ06_021721</name>
</gene>
<dbReference type="InterPro" id="IPR001623">
    <property type="entry name" value="DnaJ_domain"/>
</dbReference>
<dbReference type="Gene3D" id="1.10.287.110">
    <property type="entry name" value="DnaJ domain"/>
    <property type="match status" value="1"/>
</dbReference>
<organism evidence="2 3">
    <name type="scientific">Nelumbo nucifera</name>
    <name type="common">Sacred lotus</name>
    <dbReference type="NCBI Taxonomy" id="4432"/>
    <lineage>
        <taxon>Eukaryota</taxon>
        <taxon>Viridiplantae</taxon>
        <taxon>Streptophyta</taxon>
        <taxon>Embryophyta</taxon>
        <taxon>Tracheophyta</taxon>
        <taxon>Spermatophyta</taxon>
        <taxon>Magnoliopsida</taxon>
        <taxon>Proteales</taxon>
        <taxon>Nelumbonaceae</taxon>
        <taxon>Nelumbo</taxon>
    </lineage>
</organism>
<evidence type="ECO:0000313" key="3">
    <source>
        <dbReference type="Proteomes" id="UP000607653"/>
    </source>
</evidence>
<dbReference type="SUPFAM" id="SSF46565">
    <property type="entry name" value="Chaperone J-domain"/>
    <property type="match status" value="1"/>
</dbReference>
<sequence length="614" mass="68739">MTEEDSKQEQKKGLELRIGVLRSQRRLTWHLPKQIHNGLYNNLHCESKTHRNLLIATCFNRYSPNSLYPELDGISQMLATFDVYVASEVQINGEIFFYAVLGLSPLADDDAIKKQYRKLELILHPDENKTVGTDGEFKLVSEAWTLLSDSVKRSSYDLGRSKPSSANVIQTNSPTVNPVSNGSSNCSKSSVHNQPNSETFWTVCTSCKVQYEYLRKYVNNDRLSCKNCQKTFVAVETGKAPAGGSIPLYSWSFVPENVHGNQGFSGITYLPTNTIFFTGTAVPDFYSGFGSEYPNMSFQWSPFPGTSAGIVGAHGSTTQSASVVHHTNDSVQRTGEKVKTAAREKGLTQNVLNATSCKKLAVHAEPPFNKAIRPDEKRKIDESTFRNGLLPTGADLGASVNKSVSNGHGSISISGRSEDCFNPKQIWAMYDEEDGIPCLYCLIRQVISVKPFKIQISYLNSKSDSEFGSVNWIDSGFTKSCGNFRAWNSDVIDQVNIFSHVLYGMKPGRGGCIRVFPKRGYTWAVYRHLSPDWNRSTPAEVRHHYEMVEVLGDYTEELGVCAVYQNNMDSKAIRWIPRREMLRFSHQVPSWSLKEISNLPEGYWDLDPAATPDR</sequence>
<evidence type="ECO:0000259" key="1">
    <source>
        <dbReference type="PROSITE" id="PS50076"/>
    </source>
</evidence>
<proteinExistence type="predicted"/>
<dbReference type="CDD" id="cd06257">
    <property type="entry name" value="DnaJ"/>
    <property type="match status" value="1"/>
</dbReference>
<dbReference type="Pfam" id="PF00226">
    <property type="entry name" value="DnaJ"/>
    <property type="match status" value="1"/>
</dbReference>
<dbReference type="EMBL" id="DUZY01000001">
    <property type="protein sequence ID" value="DAD20258.1"/>
    <property type="molecule type" value="Genomic_DNA"/>
</dbReference>
<reference evidence="2 3" key="1">
    <citation type="journal article" date="2020" name="Mol. Biol. Evol.">
        <title>Distinct Expression and Methylation Patterns for Genes with Different Fates following a Single Whole-Genome Duplication in Flowering Plants.</title>
        <authorList>
            <person name="Shi T."/>
            <person name="Rahmani R.S."/>
            <person name="Gugger P.F."/>
            <person name="Wang M."/>
            <person name="Li H."/>
            <person name="Zhang Y."/>
            <person name="Li Z."/>
            <person name="Wang Q."/>
            <person name="Van de Peer Y."/>
            <person name="Marchal K."/>
            <person name="Chen J."/>
        </authorList>
    </citation>
    <scope>NUCLEOTIDE SEQUENCE [LARGE SCALE GENOMIC DNA]</scope>
    <source>
        <tissue evidence="2">Leaf</tissue>
    </source>
</reference>
<protein>
    <recommendedName>
        <fullName evidence="1">J domain-containing protein</fullName>
    </recommendedName>
</protein>
<dbReference type="PRINTS" id="PR00625">
    <property type="entry name" value="JDOMAIN"/>
</dbReference>
<keyword evidence="3" id="KW-1185">Reference proteome</keyword>
<name>A0A822XRY7_NELNU</name>
<comment type="caution">
    <text evidence="2">The sequence shown here is derived from an EMBL/GenBank/DDBJ whole genome shotgun (WGS) entry which is preliminary data.</text>
</comment>
<accession>A0A822XRY7</accession>
<evidence type="ECO:0000313" key="2">
    <source>
        <dbReference type="EMBL" id="DAD20258.1"/>
    </source>
</evidence>
<dbReference type="PROSITE" id="PS50076">
    <property type="entry name" value="DNAJ_2"/>
    <property type="match status" value="1"/>
</dbReference>
<feature type="domain" description="J" evidence="1">
    <location>
        <begin position="96"/>
        <end position="160"/>
    </location>
</feature>
<dbReference type="PANTHER" id="PTHR44137:SF7">
    <property type="entry name" value="J DOMAIN-CONTAINING PROTEIN"/>
    <property type="match status" value="1"/>
</dbReference>
<dbReference type="InterPro" id="IPR056988">
    <property type="entry name" value="Zn_ribbon_pln"/>
</dbReference>
<dbReference type="Pfam" id="PF11926">
    <property type="entry name" value="DUF3444"/>
    <property type="match status" value="1"/>
</dbReference>